<keyword evidence="7" id="KW-1185">Reference proteome</keyword>
<dbReference type="AlphaFoldDB" id="A0A939EMU8"/>
<dbReference type="GO" id="GO:0003677">
    <property type="term" value="F:DNA binding"/>
    <property type="evidence" value="ECO:0007669"/>
    <property type="project" value="UniProtKB-KW"/>
</dbReference>
<name>A0A939EMU8_9HYPH</name>
<dbReference type="InterPro" id="IPR036388">
    <property type="entry name" value="WH-like_DNA-bd_sf"/>
</dbReference>
<dbReference type="PANTHER" id="PTHR43537">
    <property type="entry name" value="TRANSCRIPTIONAL REGULATOR, GNTR FAMILY"/>
    <property type="match status" value="1"/>
</dbReference>
<dbReference type="InterPro" id="IPR008920">
    <property type="entry name" value="TF_FadR/GntR_C"/>
</dbReference>
<reference evidence="6" key="1">
    <citation type="submission" date="2021-03" db="EMBL/GenBank/DDBJ databases">
        <title>Roseibium sp. CAU 1637 isolated from Incheon.</title>
        <authorList>
            <person name="Kim W."/>
        </authorList>
    </citation>
    <scope>NUCLEOTIDE SEQUENCE</scope>
    <source>
        <strain evidence="6">CAU 1637</strain>
    </source>
</reference>
<dbReference type="SMART" id="SM00345">
    <property type="entry name" value="HTH_GNTR"/>
    <property type="match status" value="1"/>
</dbReference>
<keyword evidence="1" id="KW-0805">Transcription regulation</keyword>
<sequence>MTKTDRPLRRADKLRQALEDDIATGALPIGTRLDEVKLAQRFGVSRTPIREALIELATAGLVEQKPRRGAFVREIGIPRLIEMFEVMADLEATCGRLAARRISLAETQILKASHIACEDALTSGDPDRYYQANQHFHETIYQASHNGFLAEQAIGLHSRLAPYRRLQLRARNRVAVSLHEHAEIVAAIVSGQAEAAADCLRQHVLIQGERFNDFVATLAATSTQQERERSSLKSASAAE</sequence>
<dbReference type="InterPro" id="IPR000524">
    <property type="entry name" value="Tscrpt_reg_HTH_GntR"/>
</dbReference>
<evidence type="ECO:0000256" key="3">
    <source>
        <dbReference type="ARBA" id="ARBA00023163"/>
    </source>
</evidence>
<dbReference type="InterPro" id="IPR011711">
    <property type="entry name" value="GntR_C"/>
</dbReference>
<dbReference type="SMART" id="SM00895">
    <property type="entry name" value="FCD"/>
    <property type="match status" value="1"/>
</dbReference>
<accession>A0A939EMU8</accession>
<evidence type="ECO:0000259" key="4">
    <source>
        <dbReference type="SMART" id="SM00345"/>
    </source>
</evidence>
<evidence type="ECO:0000259" key="5">
    <source>
        <dbReference type="SMART" id="SM00895"/>
    </source>
</evidence>
<dbReference type="GO" id="GO:0003700">
    <property type="term" value="F:DNA-binding transcription factor activity"/>
    <property type="evidence" value="ECO:0007669"/>
    <property type="project" value="InterPro"/>
</dbReference>
<dbReference type="SUPFAM" id="SSF46785">
    <property type="entry name" value="Winged helix' DNA-binding domain"/>
    <property type="match status" value="1"/>
</dbReference>
<evidence type="ECO:0000313" key="6">
    <source>
        <dbReference type="EMBL" id="MBO0345342.1"/>
    </source>
</evidence>
<feature type="domain" description="GntR C-terminal" evidence="5">
    <location>
        <begin position="82"/>
        <end position="206"/>
    </location>
</feature>
<comment type="caution">
    <text evidence="6">The sequence shown here is derived from an EMBL/GenBank/DDBJ whole genome shotgun (WGS) entry which is preliminary data.</text>
</comment>
<feature type="domain" description="HTH gntR-type" evidence="4">
    <location>
        <begin position="14"/>
        <end position="72"/>
    </location>
</feature>
<dbReference type="EMBL" id="JAFLNF010000003">
    <property type="protein sequence ID" value="MBO0345342.1"/>
    <property type="molecule type" value="Genomic_DNA"/>
</dbReference>
<dbReference type="PANTHER" id="PTHR43537:SF49">
    <property type="entry name" value="TRANSCRIPTIONAL REGULATORY PROTEIN"/>
    <property type="match status" value="1"/>
</dbReference>
<proteinExistence type="predicted"/>
<keyword evidence="3" id="KW-0804">Transcription</keyword>
<dbReference type="Pfam" id="PF07729">
    <property type="entry name" value="FCD"/>
    <property type="match status" value="1"/>
</dbReference>
<evidence type="ECO:0000256" key="2">
    <source>
        <dbReference type="ARBA" id="ARBA00023125"/>
    </source>
</evidence>
<evidence type="ECO:0000256" key="1">
    <source>
        <dbReference type="ARBA" id="ARBA00023015"/>
    </source>
</evidence>
<dbReference type="SUPFAM" id="SSF48008">
    <property type="entry name" value="GntR ligand-binding domain-like"/>
    <property type="match status" value="1"/>
</dbReference>
<dbReference type="Pfam" id="PF00392">
    <property type="entry name" value="GntR"/>
    <property type="match status" value="1"/>
</dbReference>
<keyword evidence="2" id="KW-0238">DNA-binding</keyword>
<dbReference type="Gene3D" id="1.10.10.10">
    <property type="entry name" value="Winged helix-like DNA-binding domain superfamily/Winged helix DNA-binding domain"/>
    <property type="match status" value="1"/>
</dbReference>
<dbReference type="InterPro" id="IPR036390">
    <property type="entry name" value="WH_DNA-bd_sf"/>
</dbReference>
<organism evidence="6 7">
    <name type="scientific">Roseibium limicola</name>
    <dbReference type="NCBI Taxonomy" id="2816037"/>
    <lineage>
        <taxon>Bacteria</taxon>
        <taxon>Pseudomonadati</taxon>
        <taxon>Pseudomonadota</taxon>
        <taxon>Alphaproteobacteria</taxon>
        <taxon>Hyphomicrobiales</taxon>
        <taxon>Stappiaceae</taxon>
        <taxon>Roseibium</taxon>
    </lineage>
</organism>
<dbReference type="CDD" id="cd07377">
    <property type="entry name" value="WHTH_GntR"/>
    <property type="match status" value="1"/>
</dbReference>
<dbReference type="RefSeq" id="WP_206939826.1">
    <property type="nucleotide sequence ID" value="NZ_JAFLNF010000003.1"/>
</dbReference>
<protein>
    <submittedName>
        <fullName evidence="6">GntR family transcriptional regulator</fullName>
    </submittedName>
</protein>
<dbReference type="PRINTS" id="PR00035">
    <property type="entry name" value="HTHGNTR"/>
</dbReference>
<gene>
    <name evidence="6" type="ORF">J0X15_08930</name>
</gene>
<dbReference type="Gene3D" id="1.20.120.530">
    <property type="entry name" value="GntR ligand-binding domain-like"/>
    <property type="match status" value="1"/>
</dbReference>
<evidence type="ECO:0000313" key="7">
    <source>
        <dbReference type="Proteomes" id="UP000664779"/>
    </source>
</evidence>
<dbReference type="Proteomes" id="UP000664779">
    <property type="component" value="Unassembled WGS sequence"/>
</dbReference>